<feature type="transmembrane region" description="Helical" evidence="9">
    <location>
        <begin position="1117"/>
        <end position="1137"/>
    </location>
</feature>
<feature type="region of interest" description="Disordered" evidence="8">
    <location>
        <begin position="156"/>
        <end position="265"/>
    </location>
</feature>
<dbReference type="PANTHER" id="PTHR10877:SF194">
    <property type="entry name" value="LOCATION OF VULVA DEFECTIVE 1"/>
    <property type="match status" value="1"/>
</dbReference>
<evidence type="ECO:0000256" key="7">
    <source>
        <dbReference type="PROSITE-ProRule" id="PRU00152"/>
    </source>
</evidence>
<dbReference type="InterPro" id="IPR001024">
    <property type="entry name" value="PLAT/LH2_dom"/>
</dbReference>
<feature type="transmembrane region" description="Helical" evidence="9">
    <location>
        <begin position="703"/>
        <end position="722"/>
    </location>
</feature>
<dbReference type="OrthoDB" id="6119411at2759"/>
<evidence type="ECO:0000256" key="5">
    <source>
        <dbReference type="ARBA" id="ARBA00022989"/>
    </source>
</evidence>
<feature type="transmembrane region" description="Helical" evidence="9">
    <location>
        <begin position="1561"/>
        <end position="1588"/>
    </location>
</feature>
<organism evidence="12 13">
    <name type="scientific">Mizuhopecten yessoensis</name>
    <name type="common">Japanese scallop</name>
    <name type="synonym">Patinopecten yessoensis</name>
    <dbReference type="NCBI Taxonomy" id="6573"/>
    <lineage>
        <taxon>Eukaryota</taxon>
        <taxon>Metazoa</taxon>
        <taxon>Spiralia</taxon>
        <taxon>Lophotrochozoa</taxon>
        <taxon>Mollusca</taxon>
        <taxon>Bivalvia</taxon>
        <taxon>Autobranchia</taxon>
        <taxon>Pteriomorphia</taxon>
        <taxon>Pectinida</taxon>
        <taxon>Pectinoidea</taxon>
        <taxon>Pectinidae</taxon>
        <taxon>Mizuhopecten</taxon>
    </lineage>
</organism>
<dbReference type="InterPro" id="IPR036392">
    <property type="entry name" value="PLAT/LH2_dom_sf"/>
</dbReference>
<feature type="transmembrane region" description="Helical" evidence="9">
    <location>
        <begin position="1405"/>
        <end position="1430"/>
    </location>
</feature>
<dbReference type="PANTHER" id="PTHR10877">
    <property type="entry name" value="POLYCYSTIN FAMILY MEMBER"/>
    <property type="match status" value="1"/>
</dbReference>
<evidence type="ECO:0000256" key="8">
    <source>
        <dbReference type="SAM" id="MobiDB-lite"/>
    </source>
</evidence>
<feature type="transmembrane region" description="Helical" evidence="9">
    <location>
        <begin position="1460"/>
        <end position="1481"/>
    </location>
</feature>
<evidence type="ECO:0000256" key="3">
    <source>
        <dbReference type="ARBA" id="ARBA00022692"/>
    </source>
</evidence>
<evidence type="ECO:0000259" key="11">
    <source>
        <dbReference type="PROSITE" id="PS50835"/>
    </source>
</evidence>
<dbReference type="InterPro" id="IPR046791">
    <property type="entry name" value="Polycystin_dom"/>
</dbReference>
<feature type="transmembrane region" description="Helical" evidence="9">
    <location>
        <begin position="949"/>
        <end position="971"/>
    </location>
</feature>
<gene>
    <name evidence="12" type="ORF">KP79_PYT18310</name>
</gene>
<dbReference type="GO" id="GO:0016020">
    <property type="term" value="C:membrane"/>
    <property type="evidence" value="ECO:0007669"/>
    <property type="project" value="UniProtKB-SubCell"/>
</dbReference>
<evidence type="ECO:0000313" key="13">
    <source>
        <dbReference type="Proteomes" id="UP000242188"/>
    </source>
</evidence>
<dbReference type="SUPFAM" id="SSF49723">
    <property type="entry name" value="Lipase/lipooxygenase domain (PLAT/LH2 domain)"/>
    <property type="match status" value="1"/>
</dbReference>
<comment type="similarity">
    <text evidence="2">Belongs to the polycystin family.</text>
</comment>
<dbReference type="InterPro" id="IPR036179">
    <property type="entry name" value="Ig-like_dom_sf"/>
</dbReference>
<dbReference type="Pfam" id="PF01477">
    <property type="entry name" value="PLAT"/>
    <property type="match status" value="1"/>
</dbReference>
<dbReference type="InterPro" id="IPR013122">
    <property type="entry name" value="PKD1_2_channel"/>
</dbReference>
<keyword evidence="5 9" id="KW-1133">Transmembrane helix</keyword>
<reference evidence="12 13" key="1">
    <citation type="journal article" date="2017" name="Nat. Ecol. Evol.">
        <title>Scallop genome provides insights into evolution of bilaterian karyotype and development.</title>
        <authorList>
            <person name="Wang S."/>
            <person name="Zhang J."/>
            <person name="Jiao W."/>
            <person name="Li J."/>
            <person name="Xun X."/>
            <person name="Sun Y."/>
            <person name="Guo X."/>
            <person name="Huan P."/>
            <person name="Dong B."/>
            <person name="Zhang L."/>
            <person name="Hu X."/>
            <person name="Sun X."/>
            <person name="Wang J."/>
            <person name="Zhao C."/>
            <person name="Wang Y."/>
            <person name="Wang D."/>
            <person name="Huang X."/>
            <person name="Wang R."/>
            <person name="Lv J."/>
            <person name="Li Y."/>
            <person name="Zhang Z."/>
            <person name="Liu B."/>
            <person name="Lu W."/>
            <person name="Hui Y."/>
            <person name="Liang J."/>
            <person name="Zhou Z."/>
            <person name="Hou R."/>
            <person name="Li X."/>
            <person name="Liu Y."/>
            <person name="Li H."/>
            <person name="Ning X."/>
            <person name="Lin Y."/>
            <person name="Zhao L."/>
            <person name="Xing Q."/>
            <person name="Dou J."/>
            <person name="Li Y."/>
            <person name="Mao J."/>
            <person name="Guo H."/>
            <person name="Dou H."/>
            <person name="Li T."/>
            <person name="Mu C."/>
            <person name="Jiang W."/>
            <person name="Fu Q."/>
            <person name="Fu X."/>
            <person name="Miao Y."/>
            <person name="Liu J."/>
            <person name="Yu Q."/>
            <person name="Li R."/>
            <person name="Liao H."/>
            <person name="Li X."/>
            <person name="Kong Y."/>
            <person name="Jiang Z."/>
            <person name="Chourrout D."/>
            <person name="Li R."/>
            <person name="Bao Z."/>
        </authorList>
    </citation>
    <scope>NUCLEOTIDE SEQUENCE [LARGE SCALE GENOMIC DNA]</scope>
    <source>
        <strain evidence="12 13">PY_sf001</strain>
    </source>
</reference>
<sequence>MLVIDNVKYSGGDTTQPALTVISPSLNDSGRFNCEVENSYGSAYGQVLELLVTETTGLPIVTIAQSSYTVNTGANVTLGCTVVSNPKLNAIQWKRYGSIVFIDDSKYFGGTNVSPSLFIKSIPHNEGGNYTCEATNSYGSVLKSIIVSVVNVTSVTSTEQQTTTTEQQTTEEPTTTTTTEQQTTEEPTTTTTTEQQTTEEPTTTTTTEQQTTEEPTTTTTTEQQTTEAPTTTTTTEQQTTTEEPTTTTIKQQTTTTTPPSTKAPAVVTTAKPQVDERLVALNNNDSTTVGGVTASIASTLNVLNTLDSDKDISTQLELVAEIMENNVRVATSLNASPQQIKEITEEILKLTDTVSTFSNKCTRTCTVASGSFSKAETSTLSMIQNVLDTDGEFDKSHTNIHANGKSDKGDDLPSTLSTDIGDVTLPMWGTLQKTLAQEKVKVVVLIYKDNPYQTRSSDVTINTGVVTFGMFYSNKTGVAYVDQEDPIAMSIPENTVSGSEDSQTTATQWQPAQELQSEKGSYLTVVTFTPERSAANVLLRLPETGQCVVYGREHGQKPSATQYDFYVKTKGRNRVTKYRPFGLQHSFLDGVLALSVEGGLDTGTLVLLTQCQVAVTSNVVKRNAPQTPTQKVVGVDLRYFDPVSLTWEKNHALKIKSGRTGRVNFESNFFGSFSASTLLITPSPIAFEAIFLNFEERLASTPHVLVTIIAVLLLFLLLSLLLRRLDRKDAELWDYLPLIDNKPGTIFLYYFAVSTGLRSSKHLTATVYINIIGEFGESGPRILLDGRRQNFRRGTTSHFVMTTENYLGPLQSVQIWHDNVGRSRRWLLSKIIVCDGMDNERYVFGCGKWLSLDTDDALTFRTLHMIDEALVDMDAVFVDVSTRYMFDDNLWFSLPKRPSFSRFTRVQRLWLLAAILFLSMITSAMFFRSPGEEGRSVTIGPIRLNYKQIYVGFSSFVITILPSLAVVYMFKYRKCKNEMSRPNRYLKSKENYLPWWVIFIAYGLILLSIAAAAFFTMLYSLEWGPDTTLDWMMSFFIGILQSIFIMEPCKAACMAIVMTMLCTGAAQRTMTEIPSSDNIRVTYDNWYLDTSDVISPKDTQKADLDKRRRRCRLDKRLNSVLLGWLSHLLYILVVAVICSHNHTTRAYHQNVALGKKVHSDQSPKSVAEVWKWLETSLVDQLFPFKYYNGDIMTSYVQQSADQFYRLGLVRLRQTRVQSSCDIPSAMRPWVNKCVPEMTSETEDRTSYCINWATYYPSCFNETDEDHYAYTYKTASETESLYHVGMVGDYEGGGYLRDIGPSHELARNNIDRLRQQTWIDDKTRALFVDVVFLNGDTMLFSHVKVVFEFPPFGGVFMTFRSTTSNLYPYVGSLDYLVLIFQITFIVIVCVRIVLVIRSVIKTKCSCLTYLSTWFGLLEITLSVAAISVYILRIDHTIEAIERVFNDIGFFVSFEMVEMLDILYRTFIGSVCFIAILNLLNPLSFNYYLHLMKTTICMFRAEAVQFLSIAVLFITAFSCMIYLMFGYSEPGFKDFKTTFLYLFRIMIGMIHFREILVKETVGITIVLGLYITIATILTINFFLAGLNFVFSEARIKSAVKGEYQFDAEINEHFWWKMSSVASKVLGKTETVRKKRKLSFEGLTEAKVESLLEELDFMLASVTDWMLVSENEEVRVEFQQLAHINRWYNNQPDIVELECFRSDTRTSREFVYEDRFGQLVFKLSCVSLEQGDRVFGASMSVMTSKSNHIYPCGQASHPCSGVIVLTQASTNTQVGAVSVAVAIKSEQQYGESDLPLFIASSYDGGTSWQMTAAWRKTMENHPCICCDLTSCPTHVVGVACDQWPYLPGRLRGHWESWTIDRSSHTLHTVVHSQLSISIDAGSIQDRASVFLILEPTDFLPTIHFLSTETFVKPVTVRFTCEDIDADRPYKVFVLMQDGDLWWSRQCIIDIIPKLPKFEIEVQNIKKGVRRAIAVVPSDLDSSSKSLFGVKCYNGMINCSTHRLVNELLNSSSIDIDV</sequence>
<dbReference type="CDD" id="cd00096">
    <property type="entry name" value="Ig"/>
    <property type="match status" value="1"/>
</dbReference>
<evidence type="ECO:0000313" key="12">
    <source>
        <dbReference type="EMBL" id="OWF54511.1"/>
    </source>
</evidence>
<feature type="transmembrane region" description="Helical" evidence="9">
    <location>
        <begin position="909"/>
        <end position="929"/>
    </location>
</feature>
<feature type="transmembrane region" description="Helical" evidence="9">
    <location>
        <begin position="992"/>
        <end position="1015"/>
    </location>
</feature>
<proteinExistence type="inferred from homology"/>
<dbReference type="Pfam" id="PF20519">
    <property type="entry name" value="Polycystin_dom"/>
    <property type="match status" value="1"/>
</dbReference>
<evidence type="ECO:0000259" key="10">
    <source>
        <dbReference type="PROSITE" id="PS50095"/>
    </source>
</evidence>
<feature type="transmembrane region" description="Helical" evidence="9">
    <location>
        <begin position="1502"/>
        <end position="1525"/>
    </location>
</feature>
<dbReference type="Pfam" id="PF08016">
    <property type="entry name" value="PKD_channel"/>
    <property type="match status" value="1"/>
</dbReference>
<keyword evidence="3 9" id="KW-0812">Transmembrane</keyword>
<comment type="subcellular location">
    <subcellularLocation>
        <location evidence="1">Membrane</location>
        <topology evidence="1">Multi-pass membrane protein</topology>
    </subcellularLocation>
</comment>
<dbReference type="GO" id="GO:0050982">
    <property type="term" value="P:detection of mechanical stimulus"/>
    <property type="evidence" value="ECO:0007669"/>
    <property type="project" value="TreeGrafter"/>
</dbReference>
<dbReference type="PROSITE" id="PS50095">
    <property type="entry name" value="PLAT"/>
    <property type="match status" value="1"/>
</dbReference>
<feature type="domain" description="Ig-like" evidence="11">
    <location>
        <begin position="59"/>
        <end position="148"/>
    </location>
</feature>
<dbReference type="InterPro" id="IPR051223">
    <property type="entry name" value="Polycystin"/>
</dbReference>
<dbReference type="Pfam" id="PF13927">
    <property type="entry name" value="Ig_3"/>
    <property type="match status" value="1"/>
</dbReference>
<dbReference type="Gene3D" id="2.60.60.20">
    <property type="entry name" value="PLAT/LH2 domain"/>
    <property type="match status" value="1"/>
</dbReference>
<feature type="compositionally biased region" description="Low complexity" evidence="8">
    <location>
        <begin position="156"/>
        <end position="259"/>
    </location>
</feature>
<evidence type="ECO:0000256" key="6">
    <source>
        <dbReference type="ARBA" id="ARBA00023136"/>
    </source>
</evidence>
<dbReference type="Proteomes" id="UP000242188">
    <property type="component" value="Unassembled WGS sequence"/>
</dbReference>
<keyword evidence="4" id="KW-0732">Signal</keyword>
<dbReference type="SMART" id="SM00308">
    <property type="entry name" value="LH2"/>
    <property type="match status" value="1"/>
</dbReference>
<name>A0A210R0V0_MIZYE</name>
<keyword evidence="6 9" id="KW-0472">Membrane</keyword>
<dbReference type="EMBL" id="NEDP02001021">
    <property type="protein sequence ID" value="OWF54511.1"/>
    <property type="molecule type" value="Genomic_DNA"/>
</dbReference>
<dbReference type="GO" id="GO:0005262">
    <property type="term" value="F:calcium channel activity"/>
    <property type="evidence" value="ECO:0007669"/>
    <property type="project" value="TreeGrafter"/>
</dbReference>
<protein>
    <submittedName>
        <fullName evidence="12">Location of vulva defective 1</fullName>
    </submittedName>
</protein>
<dbReference type="InterPro" id="IPR007110">
    <property type="entry name" value="Ig-like_dom"/>
</dbReference>
<dbReference type="SUPFAM" id="SSF48726">
    <property type="entry name" value="Immunoglobulin"/>
    <property type="match status" value="1"/>
</dbReference>
<comment type="caution">
    <text evidence="7">Lacks conserved residue(s) required for the propagation of feature annotation.</text>
</comment>
<accession>A0A210R0V0</accession>
<evidence type="ECO:0000256" key="2">
    <source>
        <dbReference type="ARBA" id="ARBA00007200"/>
    </source>
</evidence>
<keyword evidence="13" id="KW-1185">Reference proteome</keyword>
<evidence type="ECO:0000256" key="9">
    <source>
        <dbReference type="SAM" id="Phobius"/>
    </source>
</evidence>
<feature type="domain" description="PLAT" evidence="10">
    <location>
        <begin position="747"/>
        <end position="864"/>
    </location>
</feature>
<feature type="transmembrane region" description="Helical" evidence="9">
    <location>
        <begin position="1374"/>
        <end position="1393"/>
    </location>
</feature>
<comment type="caution">
    <text evidence="12">The sequence shown here is derived from an EMBL/GenBank/DDBJ whole genome shotgun (WGS) entry which is preliminary data.</text>
</comment>
<dbReference type="Gene3D" id="2.60.40.10">
    <property type="entry name" value="Immunoglobulins"/>
    <property type="match status" value="1"/>
</dbReference>
<evidence type="ECO:0000256" key="1">
    <source>
        <dbReference type="ARBA" id="ARBA00004141"/>
    </source>
</evidence>
<evidence type="ECO:0000256" key="4">
    <source>
        <dbReference type="ARBA" id="ARBA00022729"/>
    </source>
</evidence>
<dbReference type="SMART" id="SM00409">
    <property type="entry name" value="IG"/>
    <property type="match status" value="1"/>
</dbReference>
<feature type="transmembrane region" description="Helical" evidence="9">
    <location>
        <begin position="1537"/>
        <end position="1554"/>
    </location>
</feature>
<dbReference type="PROSITE" id="PS50835">
    <property type="entry name" value="IG_LIKE"/>
    <property type="match status" value="1"/>
</dbReference>
<dbReference type="InterPro" id="IPR003599">
    <property type="entry name" value="Ig_sub"/>
</dbReference>
<dbReference type="InterPro" id="IPR013783">
    <property type="entry name" value="Ig-like_fold"/>
</dbReference>